<organism evidence="9 10">
    <name type="scientific">Rhipicephalus sanguineus</name>
    <name type="common">Brown dog tick</name>
    <name type="synonym">Ixodes sanguineus</name>
    <dbReference type="NCBI Taxonomy" id="34632"/>
    <lineage>
        <taxon>Eukaryota</taxon>
        <taxon>Metazoa</taxon>
        <taxon>Ecdysozoa</taxon>
        <taxon>Arthropoda</taxon>
        <taxon>Chelicerata</taxon>
        <taxon>Arachnida</taxon>
        <taxon>Acari</taxon>
        <taxon>Parasitiformes</taxon>
        <taxon>Ixodida</taxon>
        <taxon>Ixodoidea</taxon>
        <taxon>Ixodidae</taxon>
        <taxon>Rhipicephalinae</taxon>
        <taxon>Rhipicephalus</taxon>
        <taxon>Rhipicephalus</taxon>
    </lineage>
</organism>
<evidence type="ECO:0000256" key="7">
    <source>
        <dbReference type="PROSITE-ProRule" id="PRU01355"/>
    </source>
</evidence>
<keyword evidence="8" id="KW-0645">Protease</keyword>
<dbReference type="GO" id="GO:0046872">
    <property type="term" value="F:metal ion binding"/>
    <property type="evidence" value="ECO:0007669"/>
    <property type="project" value="UniProtKB-KW"/>
</dbReference>
<reference evidence="9" key="2">
    <citation type="submission" date="2021-09" db="EMBL/GenBank/DDBJ databases">
        <authorList>
            <person name="Jia N."/>
            <person name="Wang J."/>
            <person name="Shi W."/>
            <person name="Du L."/>
            <person name="Sun Y."/>
            <person name="Zhan W."/>
            <person name="Jiang J."/>
            <person name="Wang Q."/>
            <person name="Zhang B."/>
            <person name="Ji P."/>
            <person name="Sakyi L.B."/>
            <person name="Cui X."/>
            <person name="Yuan T."/>
            <person name="Jiang B."/>
            <person name="Yang W."/>
            <person name="Lam T.T.-Y."/>
            <person name="Chang Q."/>
            <person name="Ding S."/>
            <person name="Wang X."/>
            <person name="Zhu J."/>
            <person name="Ruan X."/>
            <person name="Zhao L."/>
            <person name="Wei J."/>
            <person name="Que T."/>
            <person name="Du C."/>
            <person name="Cheng J."/>
            <person name="Dai P."/>
            <person name="Han X."/>
            <person name="Huang E."/>
            <person name="Gao Y."/>
            <person name="Liu J."/>
            <person name="Shao H."/>
            <person name="Ye R."/>
            <person name="Li L."/>
            <person name="Wei W."/>
            <person name="Wang X."/>
            <person name="Wang C."/>
            <person name="Huo Q."/>
            <person name="Li W."/>
            <person name="Guo W."/>
            <person name="Chen H."/>
            <person name="Chen S."/>
            <person name="Zhou L."/>
            <person name="Zhou L."/>
            <person name="Ni X."/>
            <person name="Tian J."/>
            <person name="Zhou Y."/>
            <person name="Sheng Y."/>
            <person name="Liu T."/>
            <person name="Pan Y."/>
            <person name="Xia L."/>
            <person name="Li J."/>
            <person name="Zhao F."/>
            <person name="Cao W."/>
        </authorList>
    </citation>
    <scope>NUCLEOTIDE SEQUENCE</scope>
    <source>
        <strain evidence="9">Rsan-2018</strain>
        <tissue evidence="9">Larvae</tissue>
    </source>
</reference>
<name>A0A9D4SWL0_RHISA</name>
<keyword evidence="4 5" id="KW-0325">Glycoprotein</keyword>
<comment type="caution">
    <text evidence="7">Lacks conserved residue(s) required for the propagation of feature annotation.</text>
</comment>
<dbReference type="GO" id="GO:0008241">
    <property type="term" value="F:peptidyl-dipeptidase activity"/>
    <property type="evidence" value="ECO:0007669"/>
    <property type="project" value="InterPro"/>
</dbReference>
<evidence type="ECO:0000256" key="5">
    <source>
        <dbReference type="PIRSR" id="PIRSR601548-10"/>
    </source>
</evidence>
<feature type="glycosylation site" description="N-linked (GlcNAc...) asparagine; partial" evidence="5">
    <location>
        <position position="175"/>
    </location>
</feature>
<dbReference type="EMBL" id="JABSTV010001251">
    <property type="protein sequence ID" value="KAH7952042.1"/>
    <property type="molecule type" value="Genomic_DNA"/>
</dbReference>
<dbReference type="GO" id="GO:0004180">
    <property type="term" value="F:carboxypeptidase activity"/>
    <property type="evidence" value="ECO:0007669"/>
    <property type="project" value="UniProtKB-KW"/>
</dbReference>
<dbReference type="GO" id="GO:0006508">
    <property type="term" value="P:proteolysis"/>
    <property type="evidence" value="ECO:0007669"/>
    <property type="project" value="UniProtKB-KW"/>
</dbReference>
<dbReference type="GO" id="GO:0008237">
    <property type="term" value="F:metallopeptidase activity"/>
    <property type="evidence" value="ECO:0007669"/>
    <property type="project" value="UniProtKB-KW"/>
</dbReference>
<keyword evidence="8" id="KW-0378">Hydrolase</keyword>
<evidence type="ECO:0000313" key="10">
    <source>
        <dbReference type="Proteomes" id="UP000821837"/>
    </source>
</evidence>
<dbReference type="Proteomes" id="UP000821837">
    <property type="component" value="Chromosome 5"/>
</dbReference>
<keyword evidence="8" id="KW-0482">Metalloprotease</keyword>
<keyword evidence="3" id="KW-1015">Disulfide bond</keyword>
<evidence type="ECO:0000256" key="4">
    <source>
        <dbReference type="ARBA" id="ARBA00023180"/>
    </source>
</evidence>
<evidence type="ECO:0000256" key="1">
    <source>
        <dbReference type="ARBA" id="ARBA00008139"/>
    </source>
</evidence>
<keyword evidence="10" id="KW-1185">Reference proteome</keyword>
<comment type="cofactor">
    <cofactor evidence="8">
        <name>Zn(2+)</name>
        <dbReference type="ChEBI" id="CHEBI:29105"/>
    </cofactor>
    <text evidence="8">Binds 1 zinc ion per subunit.</text>
</comment>
<reference evidence="9" key="1">
    <citation type="journal article" date="2020" name="Cell">
        <title>Large-Scale Comparative Analyses of Tick Genomes Elucidate Their Genetic Diversity and Vector Capacities.</title>
        <authorList>
            <consortium name="Tick Genome and Microbiome Consortium (TIGMIC)"/>
            <person name="Jia N."/>
            <person name="Wang J."/>
            <person name="Shi W."/>
            <person name="Du L."/>
            <person name="Sun Y."/>
            <person name="Zhan W."/>
            <person name="Jiang J.F."/>
            <person name="Wang Q."/>
            <person name="Zhang B."/>
            <person name="Ji P."/>
            <person name="Bell-Sakyi L."/>
            <person name="Cui X.M."/>
            <person name="Yuan T.T."/>
            <person name="Jiang B.G."/>
            <person name="Yang W.F."/>
            <person name="Lam T.T."/>
            <person name="Chang Q.C."/>
            <person name="Ding S.J."/>
            <person name="Wang X.J."/>
            <person name="Zhu J.G."/>
            <person name="Ruan X.D."/>
            <person name="Zhao L."/>
            <person name="Wei J.T."/>
            <person name="Ye R.Z."/>
            <person name="Que T.C."/>
            <person name="Du C.H."/>
            <person name="Zhou Y.H."/>
            <person name="Cheng J.X."/>
            <person name="Dai P.F."/>
            <person name="Guo W.B."/>
            <person name="Han X.H."/>
            <person name="Huang E.J."/>
            <person name="Li L.F."/>
            <person name="Wei W."/>
            <person name="Gao Y.C."/>
            <person name="Liu J.Z."/>
            <person name="Shao H.Z."/>
            <person name="Wang X."/>
            <person name="Wang C.C."/>
            <person name="Yang T.C."/>
            <person name="Huo Q.B."/>
            <person name="Li W."/>
            <person name="Chen H.Y."/>
            <person name="Chen S.E."/>
            <person name="Zhou L.G."/>
            <person name="Ni X.B."/>
            <person name="Tian J.H."/>
            <person name="Sheng Y."/>
            <person name="Liu T."/>
            <person name="Pan Y.S."/>
            <person name="Xia L.Y."/>
            <person name="Li J."/>
            <person name="Zhao F."/>
            <person name="Cao W.C."/>
        </authorList>
    </citation>
    <scope>NUCLEOTIDE SEQUENCE</scope>
    <source>
        <strain evidence="9">Rsan-2018</strain>
    </source>
</reference>
<evidence type="ECO:0000313" key="9">
    <source>
        <dbReference type="EMBL" id="KAH7952042.1"/>
    </source>
</evidence>
<evidence type="ECO:0000256" key="6">
    <source>
        <dbReference type="PIRSR" id="PIRSR601548-2"/>
    </source>
</evidence>
<comment type="caution">
    <text evidence="9">The sequence shown here is derived from an EMBL/GenBank/DDBJ whole genome shotgun (WGS) entry which is preliminary data.</text>
</comment>
<keyword evidence="8" id="KW-0862">Zinc</keyword>
<evidence type="ECO:0000256" key="2">
    <source>
        <dbReference type="ARBA" id="ARBA00022729"/>
    </source>
</evidence>
<accession>A0A9D4SWL0</accession>
<evidence type="ECO:0000256" key="8">
    <source>
        <dbReference type="RuleBase" id="RU361144"/>
    </source>
</evidence>
<dbReference type="AlphaFoldDB" id="A0A9D4SWL0"/>
<gene>
    <name evidence="9" type="ORF">HPB52_017358</name>
</gene>
<keyword evidence="2" id="KW-0732">Signal</keyword>
<dbReference type="SUPFAM" id="SSF55486">
    <property type="entry name" value="Metalloproteases ('zincins'), catalytic domain"/>
    <property type="match status" value="1"/>
</dbReference>
<dbReference type="PANTHER" id="PTHR10514">
    <property type="entry name" value="ANGIOTENSIN-CONVERTING ENZYME"/>
    <property type="match status" value="1"/>
</dbReference>
<proteinExistence type="inferred from homology"/>
<feature type="binding site" evidence="6">
    <location>
        <position position="57"/>
    </location>
    <ligand>
        <name>chloride</name>
        <dbReference type="ChEBI" id="CHEBI:17996"/>
        <label>1</label>
    </ligand>
</feature>
<evidence type="ECO:0000256" key="3">
    <source>
        <dbReference type="ARBA" id="ARBA00023157"/>
    </source>
</evidence>
<dbReference type="VEuPathDB" id="VectorBase:RSAN_055285"/>
<keyword evidence="8" id="KW-0121">Carboxypeptidase</keyword>
<dbReference type="EC" id="3.4.-.-" evidence="8"/>
<sequence>MMAEMGDSDRLLDVWQAWHNAAGTAVKPQFIEYVKLAIESAHLDGYKNLKEAWLDEYDAANMTDVVDKLWEELEPLYKKLHCYVRMNLKQTYHGCMPPDGTIPAHILGTSFLILGDMWAQEWHTLYSHLLKYGNMTDVTAGMKEQNWTAEKIYRTAEEFFTSLGLGPLTATTFWNKSIITKPEDRAFECDASAWDFAIGNDYR</sequence>
<dbReference type="PANTHER" id="PTHR10514:SF27">
    <property type="entry name" value="ANGIOTENSIN-CONVERTING ENZYME"/>
    <property type="match status" value="1"/>
</dbReference>
<dbReference type="Pfam" id="PF01401">
    <property type="entry name" value="Peptidase_M2"/>
    <property type="match status" value="1"/>
</dbReference>
<dbReference type="PROSITE" id="PS52011">
    <property type="entry name" value="PEPTIDASE_M2"/>
    <property type="match status" value="1"/>
</dbReference>
<keyword evidence="8" id="KW-0479">Metal-binding</keyword>
<protein>
    <recommendedName>
        <fullName evidence="8">Angiotensin-converting enzyme</fullName>
        <ecNumber evidence="8">3.4.-.-</ecNumber>
    </recommendedName>
</protein>
<dbReference type="GO" id="GO:0005886">
    <property type="term" value="C:plasma membrane"/>
    <property type="evidence" value="ECO:0007669"/>
    <property type="project" value="TreeGrafter"/>
</dbReference>
<comment type="similarity">
    <text evidence="1 7 8">Belongs to the peptidase M2 family.</text>
</comment>
<dbReference type="PRINTS" id="PR00791">
    <property type="entry name" value="PEPDIPTASEA"/>
</dbReference>
<dbReference type="InterPro" id="IPR001548">
    <property type="entry name" value="Peptidase_M2"/>
</dbReference>